<keyword evidence="2" id="KW-0479">Metal-binding</keyword>
<evidence type="ECO:0000313" key="6">
    <source>
        <dbReference type="EMBL" id="CAH2095643.1"/>
    </source>
</evidence>
<name>A0AAU9UC93_EUPED</name>
<dbReference type="EMBL" id="CAKOGL010000015">
    <property type="protein sequence ID" value="CAH2095643.1"/>
    <property type="molecule type" value="Genomic_DNA"/>
</dbReference>
<gene>
    <name evidence="6" type="ORF">EEDITHA_LOCUS11072</name>
</gene>
<feature type="domain" description="SWIM-type" evidence="5">
    <location>
        <begin position="699"/>
        <end position="743"/>
    </location>
</feature>
<dbReference type="InterPro" id="IPR027806">
    <property type="entry name" value="HARBI1_dom"/>
</dbReference>
<comment type="cofactor">
    <cofactor evidence="1">
        <name>a divalent metal cation</name>
        <dbReference type="ChEBI" id="CHEBI:60240"/>
    </cofactor>
</comment>
<comment type="caution">
    <text evidence="6">The sequence shown here is derived from an EMBL/GenBank/DDBJ whole genome shotgun (WGS) entry which is preliminary data.</text>
</comment>
<evidence type="ECO:0000313" key="7">
    <source>
        <dbReference type="Proteomes" id="UP001153954"/>
    </source>
</evidence>
<dbReference type="GO" id="GO:0008270">
    <property type="term" value="F:zinc ion binding"/>
    <property type="evidence" value="ECO:0007669"/>
    <property type="project" value="UniProtKB-KW"/>
</dbReference>
<dbReference type="Proteomes" id="UP001153954">
    <property type="component" value="Unassembled WGS sequence"/>
</dbReference>
<protein>
    <recommendedName>
        <fullName evidence="5">SWIM-type domain-containing protein</fullName>
    </recommendedName>
</protein>
<accession>A0AAU9UC93</accession>
<reference evidence="6" key="1">
    <citation type="submission" date="2022-03" db="EMBL/GenBank/DDBJ databases">
        <authorList>
            <person name="Tunstrom K."/>
        </authorList>
    </citation>
    <scope>NUCLEOTIDE SEQUENCE</scope>
</reference>
<proteinExistence type="predicted"/>
<evidence type="ECO:0000259" key="5">
    <source>
        <dbReference type="PROSITE" id="PS50966"/>
    </source>
</evidence>
<organism evidence="6 7">
    <name type="scientific">Euphydryas editha</name>
    <name type="common">Edith's checkerspot</name>
    <dbReference type="NCBI Taxonomy" id="104508"/>
    <lineage>
        <taxon>Eukaryota</taxon>
        <taxon>Metazoa</taxon>
        <taxon>Ecdysozoa</taxon>
        <taxon>Arthropoda</taxon>
        <taxon>Hexapoda</taxon>
        <taxon>Insecta</taxon>
        <taxon>Pterygota</taxon>
        <taxon>Neoptera</taxon>
        <taxon>Endopterygota</taxon>
        <taxon>Lepidoptera</taxon>
        <taxon>Glossata</taxon>
        <taxon>Ditrysia</taxon>
        <taxon>Papilionoidea</taxon>
        <taxon>Nymphalidae</taxon>
        <taxon>Nymphalinae</taxon>
        <taxon>Euphydryas</taxon>
    </lineage>
</organism>
<feature type="region of interest" description="Disordered" evidence="4">
    <location>
        <begin position="153"/>
        <end position="180"/>
    </location>
</feature>
<dbReference type="PROSITE" id="PS50966">
    <property type="entry name" value="ZF_SWIM"/>
    <property type="match status" value="1"/>
</dbReference>
<sequence length="771" mass="88690">MALANKATRILCVNCNICVNNLRRYSALGLNTRVTALLCNWVYPQIIDEDDVVCDTCLQLARAAVNETIHGQDSSGNQGTSSLSRPARTDVCLICGCSTARKQRCPIIRSNCTEMQQSIINIIQSRLEPQQISHSSHVCMACWLRTKREVERSSHQDQGRIQPEAANNEQEGQLPMESNELSHSSEVVLPNYKRAANTSNHCVFPNCRTTTLHTISNKLRALVLSNHNYYLPPRARVCYSHLISNTWDTLYEASTSLNTFSIEHIEDVFSFVNTFNPTLDFENLQDMDDRVFEYWMGCSKSQFNELLEDVPQVMEIKRGTLGLAAFLLKMRTGDSDERISSLLQVPRRTLEFLIDKIRDILTQVFVPMHIGINSLTRTELISHGLTIPKGLYGHNNAIVICDGTYIYINKSANYSFQKQTYSLHKYRNLLKPFLIVACDGYIVDCYGPYKATTSDSVIMNNLFRDENCPLRLYFRPNDTFILDRGFRDSITLLEQCGYKPCMPETLLQGHRQLTTAQANRSRCVTICRWVVEVVNGYFKRDFKLLRQEYFHRALPRMMDNFRIAAALINKFGVRLQDNEYAIEMLNIINERLHFANNLANMVDTTNMNRRSANFNNITAEADNIFFPRLEYKELILFAVGTYQIRQAHSYYGEHVRFHGRYVIEVCSESINSSEFNLRGNNTTLIRGKIRSRHISRRQYYVYVLIENNRSGREGIVEYCCSCLVGRRTVGCCAHTMTIVWYLGWARHENNISAPAEFLDSIFIRDDSDNEE</sequence>
<dbReference type="InterPro" id="IPR007527">
    <property type="entry name" value="Znf_SWIM"/>
</dbReference>
<keyword evidence="3" id="KW-0862">Zinc</keyword>
<keyword evidence="7" id="KW-1185">Reference proteome</keyword>
<dbReference type="AlphaFoldDB" id="A0AAU9UC93"/>
<evidence type="ECO:0000256" key="1">
    <source>
        <dbReference type="ARBA" id="ARBA00001968"/>
    </source>
</evidence>
<dbReference type="Pfam" id="PF13359">
    <property type="entry name" value="DDE_Tnp_4"/>
    <property type="match status" value="1"/>
</dbReference>
<evidence type="ECO:0000256" key="4">
    <source>
        <dbReference type="SAM" id="MobiDB-lite"/>
    </source>
</evidence>
<evidence type="ECO:0000256" key="3">
    <source>
        <dbReference type="PROSITE-ProRule" id="PRU00325"/>
    </source>
</evidence>
<dbReference type="PANTHER" id="PTHR23080">
    <property type="entry name" value="THAP DOMAIN PROTEIN"/>
    <property type="match status" value="1"/>
</dbReference>
<keyword evidence="3" id="KW-0863">Zinc-finger</keyword>
<evidence type="ECO:0000256" key="2">
    <source>
        <dbReference type="ARBA" id="ARBA00022723"/>
    </source>
</evidence>